<dbReference type="InterPro" id="IPR018622">
    <property type="entry name" value="DNA_damage_chkpnt_Lcd1"/>
</dbReference>
<sequence>MSDEDSLSFGEDFDELLELANKPPKSTQVTTAPTTQTNTSTLTTDTNNSNESRTDLNDGNVLEHQLNEAKGEASVLRDKISRLNQEREQERKLLQEQMTKLSEGHITEEGNLKQTIQRLQDEKRFLTMGAKTAAATAATMATVSSSTAVSLSTSSSSPVTPVSINSSRIRNASISLNNRHRGQPGSSVTSSPIVKRRKIGETLPPPKKNGNNSPAVLLNLNKITADEVSLLFDAIISHRSVGTDMTTIEILNKLTLKNIQSSELKEDYRIWDNESIGKSLFILLSDTKKSLSLDKCIGILQEKIAFLIKTICFNETESNIAVPFLLEIMYQIITFRPSAVRQYVLKNTFMFLCDLIRVEEHTLMESKLPQDYENEQLQPQIFQFELINNLVIFNSFDLLEMSLRILQSHQISKEDFKSFFDPTLMTLLKSIYKLALPISYKINFRVTINIIETLKTIANIQESLLPIDNANIGNKDSSTGSLLESSWWNECIFRVYSILEKEIKNTDIDDSTDIKYALNFSRYHDSFGLIRNIGNDTIGQIIPKLIDPNIIQGTPSVISKDDLQLTNHDDDIDFQFEYWNFLLKNEILNLFDSLLALYPNDLQIANSEMLSSLTKLLSREQEILLERSIGQDSPNVIHRQEIIEHLVSTIFRVWTQNRRNIDTERVKEFENELFMALWRIVATSNDTVVNPKRSTIELNDQAILVDSLYRMALDDDINYYEDAFDDIPDYVKDEIEAGLQERTSKIMQIKYNDTSLSMARHILEAEVGSSVSMENVDSLYKAMGL</sequence>
<dbReference type="AlphaFoldDB" id="A0A1X7R756"/>
<comment type="subcellular location">
    <subcellularLocation>
        <location evidence="1">Nucleus</location>
    </subcellularLocation>
</comment>
<feature type="region of interest" description="Disordered" evidence="5">
    <location>
        <begin position="175"/>
        <end position="211"/>
    </location>
</feature>
<dbReference type="STRING" id="1789683.A0A1X7R756"/>
<evidence type="ECO:0000313" key="6">
    <source>
        <dbReference type="EMBL" id="SMN21280.1"/>
    </source>
</evidence>
<evidence type="ECO:0000256" key="4">
    <source>
        <dbReference type="SAM" id="Coils"/>
    </source>
</evidence>
<evidence type="ECO:0000256" key="3">
    <source>
        <dbReference type="ARBA" id="ARBA00023242"/>
    </source>
</evidence>
<dbReference type="EMBL" id="FXLY01000007">
    <property type="protein sequence ID" value="SMN21280.1"/>
    <property type="molecule type" value="Genomic_DNA"/>
</dbReference>
<organism evidence="6 7">
    <name type="scientific">Maudiozyma saulgeensis</name>
    <dbReference type="NCBI Taxonomy" id="1789683"/>
    <lineage>
        <taxon>Eukaryota</taxon>
        <taxon>Fungi</taxon>
        <taxon>Dikarya</taxon>
        <taxon>Ascomycota</taxon>
        <taxon>Saccharomycotina</taxon>
        <taxon>Saccharomycetes</taxon>
        <taxon>Saccharomycetales</taxon>
        <taxon>Saccharomycetaceae</taxon>
        <taxon>Maudiozyma</taxon>
    </lineage>
</organism>
<keyword evidence="3" id="KW-0539">Nucleus</keyword>
<accession>A0A1X7R756</accession>
<name>A0A1X7R756_9SACH</name>
<keyword evidence="2" id="KW-0227">DNA damage</keyword>
<dbReference type="OrthoDB" id="4078000at2759"/>
<dbReference type="Pfam" id="PF09798">
    <property type="entry name" value="LCD1"/>
    <property type="match status" value="1"/>
</dbReference>
<feature type="region of interest" description="Disordered" evidence="5">
    <location>
        <begin position="20"/>
        <end position="59"/>
    </location>
</feature>
<dbReference type="Proteomes" id="UP000196158">
    <property type="component" value="Unassembled WGS sequence"/>
</dbReference>
<feature type="coiled-coil region" evidence="4">
    <location>
        <begin position="66"/>
        <end position="104"/>
    </location>
</feature>
<dbReference type="GO" id="GO:0000077">
    <property type="term" value="P:DNA damage checkpoint signaling"/>
    <property type="evidence" value="ECO:0007669"/>
    <property type="project" value="InterPro"/>
</dbReference>
<dbReference type="GO" id="GO:0005634">
    <property type="term" value="C:nucleus"/>
    <property type="evidence" value="ECO:0007669"/>
    <property type="project" value="UniProtKB-SubCell"/>
</dbReference>
<evidence type="ECO:0000256" key="1">
    <source>
        <dbReference type="ARBA" id="ARBA00004123"/>
    </source>
</evidence>
<evidence type="ECO:0000313" key="7">
    <source>
        <dbReference type="Proteomes" id="UP000196158"/>
    </source>
</evidence>
<protein>
    <submittedName>
        <fullName evidence="6">Similar to Saccharomyces cerevisiae YDR499W LCD1 Essential protein required for the DNA integrity checkpoint pathways</fullName>
    </submittedName>
</protein>
<proteinExistence type="predicted"/>
<evidence type="ECO:0000256" key="5">
    <source>
        <dbReference type="SAM" id="MobiDB-lite"/>
    </source>
</evidence>
<evidence type="ECO:0000256" key="2">
    <source>
        <dbReference type="ARBA" id="ARBA00022763"/>
    </source>
</evidence>
<gene>
    <name evidence="6" type="ORF">KASA_0L03377G</name>
</gene>
<reference evidence="6 7" key="1">
    <citation type="submission" date="2017-04" db="EMBL/GenBank/DDBJ databases">
        <authorList>
            <person name="Afonso C.L."/>
            <person name="Miller P.J."/>
            <person name="Scott M.A."/>
            <person name="Spackman E."/>
            <person name="Goraichik I."/>
            <person name="Dimitrov K.M."/>
            <person name="Suarez D.L."/>
            <person name="Swayne D.E."/>
        </authorList>
    </citation>
    <scope>NUCLEOTIDE SEQUENCE [LARGE SCALE GENOMIC DNA]</scope>
</reference>
<keyword evidence="4" id="KW-0175">Coiled coil</keyword>
<keyword evidence="7" id="KW-1185">Reference proteome</keyword>
<feature type="compositionally biased region" description="Low complexity" evidence="5">
    <location>
        <begin position="26"/>
        <end position="51"/>
    </location>
</feature>